<dbReference type="Proteomes" id="UP001590950">
    <property type="component" value="Unassembled WGS sequence"/>
</dbReference>
<evidence type="ECO:0000259" key="4">
    <source>
        <dbReference type="PROSITE" id="PS50048"/>
    </source>
</evidence>
<dbReference type="PANTHER" id="PTHR31668:SF4">
    <property type="entry name" value="TRANSCRIPTIONAL ACTIVATOR PROTEIN DAL81"/>
    <property type="match status" value="1"/>
</dbReference>
<dbReference type="InterPro" id="IPR036864">
    <property type="entry name" value="Zn2-C6_fun-type_DNA-bd_sf"/>
</dbReference>
<dbReference type="Gene3D" id="4.10.240.10">
    <property type="entry name" value="Zn(2)-C6 fungal-type DNA-binding domain"/>
    <property type="match status" value="1"/>
</dbReference>
<keyword evidence="6" id="KW-1185">Reference proteome</keyword>
<keyword evidence="1" id="KW-0479">Metal-binding</keyword>
<feature type="compositionally biased region" description="Low complexity" evidence="3">
    <location>
        <begin position="138"/>
        <end position="149"/>
    </location>
</feature>
<feature type="domain" description="Zn(2)-C6 fungal-type" evidence="4">
    <location>
        <begin position="57"/>
        <end position="90"/>
    </location>
</feature>
<feature type="region of interest" description="Disordered" evidence="3">
    <location>
        <begin position="1"/>
        <end position="58"/>
    </location>
</feature>
<dbReference type="PANTHER" id="PTHR31668">
    <property type="entry name" value="GLUCOSE TRANSPORT TRANSCRIPTION REGULATOR RGT1-RELATED-RELATED"/>
    <property type="match status" value="1"/>
</dbReference>
<evidence type="ECO:0000256" key="1">
    <source>
        <dbReference type="ARBA" id="ARBA00022723"/>
    </source>
</evidence>
<dbReference type="SMART" id="SM00066">
    <property type="entry name" value="GAL4"/>
    <property type="match status" value="1"/>
</dbReference>
<accession>A0ABR4A7C8</accession>
<protein>
    <recommendedName>
        <fullName evidence="4">Zn(2)-C6 fungal-type domain-containing protein</fullName>
    </recommendedName>
</protein>
<evidence type="ECO:0000313" key="6">
    <source>
        <dbReference type="Proteomes" id="UP001590950"/>
    </source>
</evidence>
<dbReference type="InterPro" id="IPR050797">
    <property type="entry name" value="Carb_Metab_Trans_Reg"/>
</dbReference>
<dbReference type="InterPro" id="IPR001138">
    <property type="entry name" value="Zn2Cys6_DnaBD"/>
</dbReference>
<comment type="caution">
    <text evidence="5">The sequence shown here is derived from an EMBL/GenBank/DDBJ whole genome shotgun (WGS) entry which is preliminary data.</text>
</comment>
<gene>
    <name evidence="5" type="ORF">N7G274_005960</name>
</gene>
<dbReference type="PROSITE" id="PS50048">
    <property type="entry name" value="ZN2_CY6_FUNGAL_2"/>
    <property type="match status" value="1"/>
</dbReference>
<organism evidence="5 6">
    <name type="scientific">Stereocaulon virgatum</name>
    <dbReference type="NCBI Taxonomy" id="373712"/>
    <lineage>
        <taxon>Eukaryota</taxon>
        <taxon>Fungi</taxon>
        <taxon>Dikarya</taxon>
        <taxon>Ascomycota</taxon>
        <taxon>Pezizomycotina</taxon>
        <taxon>Lecanoromycetes</taxon>
        <taxon>OSLEUM clade</taxon>
        <taxon>Lecanoromycetidae</taxon>
        <taxon>Lecanorales</taxon>
        <taxon>Lecanorineae</taxon>
        <taxon>Stereocaulaceae</taxon>
        <taxon>Stereocaulon</taxon>
    </lineage>
</organism>
<dbReference type="Pfam" id="PF00172">
    <property type="entry name" value="Zn_clus"/>
    <property type="match status" value="1"/>
</dbReference>
<feature type="region of interest" description="Disordered" evidence="3">
    <location>
        <begin position="95"/>
        <end position="149"/>
    </location>
</feature>
<dbReference type="CDD" id="cd12148">
    <property type="entry name" value="fungal_TF_MHR"/>
    <property type="match status" value="1"/>
</dbReference>
<dbReference type="InterPro" id="IPR007219">
    <property type="entry name" value="XnlR_reg_dom"/>
</dbReference>
<evidence type="ECO:0000313" key="5">
    <source>
        <dbReference type="EMBL" id="KAL2041578.1"/>
    </source>
</evidence>
<name>A0ABR4A7C8_9LECA</name>
<dbReference type="Pfam" id="PF04082">
    <property type="entry name" value="Fungal_trans"/>
    <property type="match status" value="1"/>
</dbReference>
<feature type="compositionally biased region" description="Low complexity" evidence="3">
    <location>
        <begin position="11"/>
        <end position="40"/>
    </location>
</feature>
<keyword evidence="2" id="KW-0539">Nucleus</keyword>
<dbReference type="PROSITE" id="PS00463">
    <property type="entry name" value="ZN2_CY6_FUNGAL_1"/>
    <property type="match status" value="1"/>
</dbReference>
<dbReference type="SUPFAM" id="SSF57701">
    <property type="entry name" value="Zn2/Cys6 DNA-binding domain"/>
    <property type="match status" value="1"/>
</dbReference>
<evidence type="ECO:0000256" key="3">
    <source>
        <dbReference type="SAM" id="MobiDB-lite"/>
    </source>
</evidence>
<evidence type="ECO:0000256" key="2">
    <source>
        <dbReference type="ARBA" id="ARBA00023242"/>
    </source>
</evidence>
<dbReference type="EMBL" id="JBEFKJ010000017">
    <property type="protein sequence ID" value="KAL2041578.1"/>
    <property type="molecule type" value="Genomic_DNA"/>
</dbReference>
<sequence length="729" mass="81867">MMTAAVAFRQPLLPAAATPNPRPTPSSHRSNESLSSEVSRPMQAANVKATRGRKERPCDACRRKKSKCVINDGQTNICVACSTHGQQCTFLEDPRPRKRRLDSEGKDSNLSKRRSTMDLPSSGNPHGAVKIKREESRSSNASRSEAANSWHYQGSHMGYTTELDPVLFDVSPSGGSSYQKPDKRNAFLLHQPGVPRYPESQTSLIHSIERFVGPHGPSLIQHFRAINRSLPIIEDTFFEAHNGRHRSSLDPALLCSIYVVAAASGLHEIENTRWQQIDLDQLEDMAFRVFESSLVHPTLPTIQAGLLLMQRSNIDSKFLNTQLVGAAFELGLHLDCSKWAISPFERGLRKRLAWALYMEDQWCSLVHGRPSLISKAHWAVRDLVEEDFEALDRYEEEKDSLEELKRGRECFCQMVALTEILSSILETLYTQKAMQEFDDAGENGTRLVLAQAKPIQVTLKEWFTHLPKDLKMDNGQAPATIGHLHLAYFATEITLHRCIIRSLGSKPTDVYLTHVCRSAAKARLISAMEFVNRLRPNHLTSFWYFPSRVNFALIATFGSLLLATSPCEEEAEFYRARLSEYRWALSVSAKSAGFLNFAIESLESSTGLLKNMPVKPKLEEMDVREIPPPPQRPPMTRLIPPPEDEEVFDEDMDDTMEDISDIQSIPIPMPQAQSYQYQSELMSPSSSAWSAPATYGPYIGPFAGLGARNWFESAHHGSPEAERMGLWAG</sequence>
<feature type="compositionally biased region" description="Basic and acidic residues" evidence="3">
    <location>
        <begin position="101"/>
        <end position="110"/>
    </location>
</feature>
<proteinExistence type="predicted"/>
<reference evidence="5 6" key="1">
    <citation type="submission" date="2024-09" db="EMBL/GenBank/DDBJ databases">
        <title>Rethinking Asexuality: The Enigmatic Case of Functional Sexual Genes in Lepraria (Stereocaulaceae).</title>
        <authorList>
            <person name="Doellman M."/>
            <person name="Sun Y."/>
            <person name="Barcenas-Pena A."/>
            <person name="Lumbsch H.T."/>
            <person name="Grewe F."/>
        </authorList>
    </citation>
    <scope>NUCLEOTIDE SEQUENCE [LARGE SCALE GENOMIC DNA]</scope>
    <source>
        <strain evidence="5 6">Mercado 3170</strain>
    </source>
</reference>
<dbReference type="CDD" id="cd00067">
    <property type="entry name" value="GAL4"/>
    <property type="match status" value="1"/>
</dbReference>